<dbReference type="GO" id="GO:0006508">
    <property type="term" value="P:proteolysis"/>
    <property type="evidence" value="ECO:0007669"/>
    <property type="project" value="InterPro"/>
</dbReference>
<dbReference type="SUPFAM" id="SSF82171">
    <property type="entry name" value="DPP6 N-terminal domain-like"/>
    <property type="match status" value="1"/>
</dbReference>
<evidence type="ECO:0000313" key="3">
    <source>
        <dbReference type="EMBL" id="QEL14439.1"/>
    </source>
</evidence>
<dbReference type="RefSeq" id="WP_168218840.1">
    <property type="nucleotide sequence ID" value="NZ_CP042425.1"/>
</dbReference>
<feature type="domain" description="Peptidase S9 prolyl oligopeptidase catalytic" evidence="2">
    <location>
        <begin position="646"/>
        <end position="799"/>
    </location>
</feature>
<evidence type="ECO:0000313" key="4">
    <source>
        <dbReference type="Proteomes" id="UP000324974"/>
    </source>
</evidence>
<accession>A0A5C1A5L3</accession>
<dbReference type="InterPro" id="IPR029058">
    <property type="entry name" value="AB_hydrolase_fold"/>
</dbReference>
<dbReference type="GO" id="GO:0004252">
    <property type="term" value="F:serine-type endopeptidase activity"/>
    <property type="evidence" value="ECO:0007669"/>
    <property type="project" value="TreeGrafter"/>
</dbReference>
<dbReference type="SUPFAM" id="SSF53474">
    <property type="entry name" value="alpha/beta-Hydrolases"/>
    <property type="match status" value="1"/>
</dbReference>
<dbReference type="InterPro" id="IPR001375">
    <property type="entry name" value="Peptidase_S9_cat"/>
</dbReference>
<sequence length="804" mass="87913">MTPTQAAVSLALFALVAQDVTGQATYQKPPQAILDVLNADLPPSVSLNPTRDTLLLIQSARYPGIAELAEPQLRLAGFRLNPKTSGPARPAKVTALTLMPVEGGHPRPIELPKGKVGIPDWSPDGKRLALAVTTDDAIELWVGDVETAKLRKIPGVTLNATLGDPILWLADSNRIQVRTVPANRGKVPEAPLAPLGPTIQETAGKAGPVRTYQDMLQNAHDEALFEYFATSQLAVVDFATGAVQPSGPPGLYTSSSHSPDGKYRLVTRLKRPFSYLYPASSFPKVVEVWDENAKVVRTIADLPLQDKVPIEGVPTGPRNVAWIPTKDATLYWVEAQDGGDPKVKVAPRDIVVKLGAPFVGDAALQNRVEHRFSGLQFMPDGDRAWLTDYDRDRRWSRTVSVNLSTPDTADADVFKLILFSRSIQDRYNDPGTPLSKRMPNGRVALWSVNKKVFFAGSGASPKGDRPFLDRCDPSDLGHRPERLFQCGDGEYATATPLTDDGTKLLVRRESPTDPGNYFYRVGDKETAITTFVDPAPVLRGIKKQLVTTKRADGVPVSFTLYLPPDYKDGEKRPTIFWAYPREFNTADTAGQVTGSTNRFTTIAGYSHLFFLLQGYVVMDEVSVPIVGPPDKANDTFVEQLVGSAKAAIDKAVEMGPVDRDRIGVGGHSYGAFMTANLLAHSDLFRAGIARSGAYNRTLTPFGFQNERRTFWEAPGVYATMSPFNNVTKINEPILLIHGAADDNPGTFPVQSERLYQAIRGNNGTARLVLLPHESHGYAAKETIEHVLAEQVAWFDKYVKAAKPR</sequence>
<evidence type="ECO:0000259" key="2">
    <source>
        <dbReference type="Pfam" id="PF00326"/>
    </source>
</evidence>
<proteinExistence type="predicted"/>
<dbReference type="PANTHER" id="PTHR42776:SF28">
    <property type="entry name" value="GLUTAMYL ENDOPEPTIDASE, CHLOROPLASTIC-RELATED"/>
    <property type="match status" value="1"/>
</dbReference>
<dbReference type="KEGG" id="lrs:PX52LOC_01327"/>
<protein>
    <submittedName>
        <fullName evidence="3">S9 family peptidase</fullName>
    </submittedName>
</protein>
<organism evidence="3 4">
    <name type="scientific">Limnoglobus roseus</name>
    <dbReference type="NCBI Taxonomy" id="2598579"/>
    <lineage>
        <taxon>Bacteria</taxon>
        <taxon>Pseudomonadati</taxon>
        <taxon>Planctomycetota</taxon>
        <taxon>Planctomycetia</taxon>
        <taxon>Gemmatales</taxon>
        <taxon>Gemmataceae</taxon>
        <taxon>Limnoglobus</taxon>
    </lineage>
</organism>
<dbReference type="EMBL" id="CP042425">
    <property type="protein sequence ID" value="QEL14439.1"/>
    <property type="molecule type" value="Genomic_DNA"/>
</dbReference>
<name>A0A5C1A5L3_9BACT</name>
<keyword evidence="1" id="KW-0378">Hydrolase</keyword>
<dbReference type="InterPro" id="IPR011042">
    <property type="entry name" value="6-blade_b-propeller_TolB-like"/>
</dbReference>
<evidence type="ECO:0000256" key="1">
    <source>
        <dbReference type="ARBA" id="ARBA00022801"/>
    </source>
</evidence>
<dbReference type="Pfam" id="PF00326">
    <property type="entry name" value="Peptidase_S9"/>
    <property type="match status" value="1"/>
</dbReference>
<dbReference type="Gene3D" id="2.120.10.30">
    <property type="entry name" value="TolB, C-terminal domain"/>
    <property type="match status" value="1"/>
</dbReference>
<reference evidence="4" key="1">
    <citation type="submission" date="2019-08" db="EMBL/GenBank/DDBJ databases">
        <title>Limnoglobus roseus gen. nov., sp. nov., a novel freshwater planctomycete with a giant genome from the family Gemmataceae.</title>
        <authorList>
            <person name="Kulichevskaya I.S."/>
            <person name="Naumoff D.G."/>
            <person name="Miroshnikov K."/>
            <person name="Ivanova A."/>
            <person name="Philippov D.A."/>
            <person name="Hakobyan A."/>
            <person name="Rijpstra I.C."/>
            <person name="Sinninghe Damste J.S."/>
            <person name="Liesack W."/>
            <person name="Dedysh S.N."/>
        </authorList>
    </citation>
    <scope>NUCLEOTIDE SEQUENCE [LARGE SCALE GENOMIC DNA]</scope>
    <source>
        <strain evidence="4">PX52</strain>
    </source>
</reference>
<dbReference type="Proteomes" id="UP000324974">
    <property type="component" value="Chromosome"/>
</dbReference>
<dbReference type="PANTHER" id="PTHR42776">
    <property type="entry name" value="SERINE PEPTIDASE S9 FAMILY MEMBER"/>
    <property type="match status" value="1"/>
</dbReference>
<dbReference type="Gene3D" id="3.40.50.1820">
    <property type="entry name" value="alpha/beta hydrolase"/>
    <property type="match status" value="1"/>
</dbReference>
<keyword evidence="4" id="KW-1185">Reference proteome</keyword>
<dbReference type="AlphaFoldDB" id="A0A5C1A5L3"/>
<gene>
    <name evidence="3" type="ORF">PX52LOC_01327</name>
</gene>